<accession>A0A1W0XEE8</accession>
<organism evidence="1 2">
    <name type="scientific">Hypsibius exemplaris</name>
    <name type="common">Freshwater tardigrade</name>
    <dbReference type="NCBI Taxonomy" id="2072580"/>
    <lineage>
        <taxon>Eukaryota</taxon>
        <taxon>Metazoa</taxon>
        <taxon>Ecdysozoa</taxon>
        <taxon>Tardigrada</taxon>
        <taxon>Eutardigrada</taxon>
        <taxon>Parachela</taxon>
        <taxon>Hypsibioidea</taxon>
        <taxon>Hypsibiidae</taxon>
        <taxon>Hypsibius</taxon>
    </lineage>
</organism>
<name>A0A1W0XEE8_HYPEX</name>
<dbReference type="AlphaFoldDB" id="A0A1W0XEE8"/>
<keyword evidence="2" id="KW-1185">Reference proteome</keyword>
<comment type="caution">
    <text evidence="1">The sequence shown here is derived from an EMBL/GenBank/DDBJ whole genome shotgun (WGS) entry which is preliminary data.</text>
</comment>
<protein>
    <submittedName>
        <fullName evidence="1">Uncharacterized protein</fullName>
    </submittedName>
</protein>
<gene>
    <name evidence="1" type="ORF">BV898_00762</name>
</gene>
<proteinExistence type="predicted"/>
<reference evidence="2" key="1">
    <citation type="submission" date="2017-01" db="EMBL/GenBank/DDBJ databases">
        <title>Comparative genomics of anhydrobiosis in the tardigrade Hypsibius dujardini.</title>
        <authorList>
            <person name="Yoshida Y."/>
            <person name="Koutsovoulos G."/>
            <person name="Laetsch D."/>
            <person name="Stevens L."/>
            <person name="Kumar S."/>
            <person name="Horikawa D."/>
            <person name="Ishino K."/>
            <person name="Komine S."/>
            <person name="Tomita M."/>
            <person name="Blaxter M."/>
            <person name="Arakawa K."/>
        </authorList>
    </citation>
    <scope>NUCLEOTIDE SEQUENCE [LARGE SCALE GENOMIC DNA]</scope>
    <source>
        <strain evidence="2">Z151</strain>
    </source>
</reference>
<sequence length="322" mass="36140">MNDHPVLECPIPGRLRSSIWLNPRHPFYDHQTVLIQVTDGQQYDKGGAALQELQLRVYGKTLESVNRRARIPACSEPRADQGKPNGLGNHSRWSYRWSGFGSFLNEKSPSFAYDYILVTAMLFIQPVLTMNSTPPTRIIGIGCAEMEKAGPRLEHVEKQIRQRGHTFYFCNVDSIRLRQLDSTTIGFGVISINLDGPETSVENPQDSAKTFLPWYWYPQAWLENVSLSADVYCCSSSVLPRHCSRGFRLVYGDKTEIPVTEAVSETSPFTDAMTDAPTDMITMLTSSPTSMTSLQTSGIPAQQSNYVLIAWRAIICDIFFIA</sequence>
<evidence type="ECO:0000313" key="1">
    <source>
        <dbReference type="EMBL" id="OQV25837.1"/>
    </source>
</evidence>
<dbReference type="EMBL" id="MTYJ01000002">
    <property type="protein sequence ID" value="OQV25837.1"/>
    <property type="molecule type" value="Genomic_DNA"/>
</dbReference>
<dbReference type="Proteomes" id="UP000192578">
    <property type="component" value="Unassembled WGS sequence"/>
</dbReference>
<evidence type="ECO:0000313" key="2">
    <source>
        <dbReference type="Proteomes" id="UP000192578"/>
    </source>
</evidence>